<evidence type="ECO:0000313" key="2">
    <source>
        <dbReference type="EMBL" id="HIQ29970.1"/>
    </source>
</evidence>
<reference evidence="2" key="1">
    <citation type="journal article" date="2020" name="ISME J.">
        <title>Gammaproteobacteria mediating utilization of methyl-, sulfur- and petroleum organic compounds in deep ocean hydrothermal plumes.</title>
        <authorList>
            <person name="Zhou Z."/>
            <person name="Liu Y."/>
            <person name="Pan J."/>
            <person name="Cron B.R."/>
            <person name="Toner B.M."/>
            <person name="Anantharaman K."/>
            <person name="Breier J.A."/>
            <person name="Dick G.J."/>
            <person name="Li M."/>
        </authorList>
    </citation>
    <scope>NUCLEOTIDE SEQUENCE</scope>
    <source>
        <strain evidence="2">SZUA-1515</strain>
    </source>
</reference>
<keyword evidence="1" id="KW-0812">Transmembrane</keyword>
<sequence>MTGSGVERRSVALSGKTLQVYLYLLRRREFVGVREVQRGLRLSSPSVAFHHLEKLRSLGVVEKDQSGQYRALKNVDVDVLQAFINVGGLILPRMLFYATFFTSFTALYVLVNMQSLNPYALLLGVMASASFWYETVKAWVRKPW</sequence>
<feature type="transmembrane region" description="Helical" evidence="1">
    <location>
        <begin position="119"/>
        <end position="140"/>
    </location>
</feature>
<proteinExistence type="predicted"/>
<dbReference type="EMBL" id="DQVM01000105">
    <property type="protein sequence ID" value="HIQ29970.1"/>
    <property type="molecule type" value="Genomic_DNA"/>
</dbReference>
<keyword evidence="1" id="KW-0472">Membrane</keyword>
<comment type="caution">
    <text evidence="2">The sequence shown here is derived from an EMBL/GenBank/DDBJ whole genome shotgun (WGS) entry which is preliminary data.</text>
</comment>
<dbReference type="AlphaFoldDB" id="A0A833EAS9"/>
<accession>A0A833EAS9</accession>
<name>A0A833EAS9_CALS0</name>
<dbReference type="InterPro" id="IPR036390">
    <property type="entry name" value="WH_DNA-bd_sf"/>
</dbReference>
<dbReference type="InterPro" id="IPR036388">
    <property type="entry name" value="WH-like_DNA-bd_sf"/>
</dbReference>
<keyword evidence="1" id="KW-1133">Transmembrane helix</keyword>
<dbReference type="Proteomes" id="UP000608579">
    <property type="component" value="Unassembled WGS sequence"/>
</dbReference>
<evidence type="ECO:0000256" key="1">
    <source>
        <dbReference type="SAM" id="Phobius"/>
    </source>
</evidence>
<organism evidence="2 3">
    <name type="scientific">Caldiarchaeum subterraneum</name>
    <dbReference type="NCBI Taxonomy" id="311458"/>
    <lineage>
        <taxon>Archaea</taxon>
        <taxon>Nitrososphaerota</taxon>
        <taxon>Candidatus Caldarchaeales</taxon>
        <taxon>Candidatus Caldarchaeaceae</taxon>
        <taxon>Candidatus Caldarchaeum</taxon>
    </lineage>
</organism>
<dbReference type="SUPFAM" id="SSF46785">
    <property type="entry name" value="Winged helix' DNA-binding domain"/>
    <property type="match status" value="1"/>
</dbReference>
<dbReference type="InterPro" id="IPR011991">
    <property type="entry name" value="ArsR-like_HTH"/>
</dbReference>
<dbReference type="Gene3D" id="1.10.10.10">
    <property type="entry name" value="Winged helix-like DNA-binding domain superfamily/Winged helix DNA-binding domain"/>
    <property type="match status" value="1"/>
</dbReference>
<evidence type="ECO:0000313" key="3">
    <source>
        <dbReference type="Proteomes" id="UP000608579"/>
    </source>
</evidence>
<dbReference type="CDD" id="cd00090">
    <property type="entry name" value="HTH_ARSR"/>
    <property type="match status" value="1"/>
</dbReference>
<protein>
    <submittedName>
        <fullName evidence="2">ArsR family transcriptional regulator</fullName>
    </submittedName>
</protein>
<gene>
    <name evidence="2" type="ORF">EYH45_05340</name>
</gene>